<dbReference type="RefSeq" id="WP_014064487.1">
    <property type="nucleotide sequence ID" value="NC_015964.1"/>
</dbReference>
<dbReference type="Proteomes" id="UP000007052">
    <property type="component" value="Chromosome"/>
</dbReference>
<reference evidence="2" key="1">
    <citation type="submission" date="2010-07" db="EMBL/GenBank/DDBJ databases">
        <title>The genome sequence of Haemophilus parainfluenzae T3T1.</title>
        <authorList>
            <person name="Crook D."/>
            <person name="Hood D."/>
            <person name="Moxon R."/>
            <person name="Parkhill J."/>
            <person name="Aslett M."/>
            <person name="Bentley S.D."/>
        </authorList>
    </citation>
    <scope>NUCLEOTIDE SEQUENCE [LARGE SCALE GENOMIC DNA]</scope>
    <source>
        <strain evidence="2">T3T1</strain>
    </source>
</reference>
<gene>
    <name evidence="1" type="ordered locus">PARA_05980</name>
</gene>
<evidence type="ECO:0000313" key="2">
    <source>
        <dbReference type="Proteomes" id="UP000007052"/>
    </source>
</evidence>
<evidence type="ECO:0008006" key="3">
    <source>
        <dbReference type="Google" id="ProtNLM"/>
    </source>
</evidence>
<dbReference type="AlphaFoldDB" id="A0AB33QIE5"/>
<dbReference type="KEGG" id="hpr:PARA_05980"/>
<accession>A0AB33QIE5</accession>
<dbReference type="EMBL" id="FQ312002">
    <property type="protein sequence ID" value="CBW14705.1"/>
    <property type="molecule type" value="Genomic_DNA"/>
</dbReference>
<evidence type="ECO:0000313" key="1">
    <source>
        <dbReference type="EMBL" id="CBW14705.1"/>
    </source>
</evidence>
<organism evidence="1 2">
    <name type="scientific">Haemophilus parainfluenzae (strain T3T1)</name>
    <dbReference type="NCBI Taxonomy" id="862965"/>
    <lineage>
        <taxon>Bacteria</taxon>
        <taxon>Pseudomonadati</taxon>
        <taxon>Pseudomonadota</taxon>
        <taxon>Gammaproteobacteria</taxon>
        <taxon>Pasteurellales</taxon>
        <taxon>Pasteurellaceae</taxon>
        <taxon>Haemophilus</taxon>
    </lineage>
</organism>
<protein>
    <recommendedName>
        <fullName evidence="3">Glycosyl hydrolase</fullName>
    </recommendedName>
</protein>
<name>A0AB33QIE5_HAEP3</name>
<sequence length="153" mass="17917">MRSIEGNKKDFGIYWSESFSIDDYVYGNIKIRIGDRLYPENNDSYDNYTLCTVFFNLKDSFINKYYHGGCTNEDFGETEFNAMKWHNGELPNVFLIDTTELGGYENINTLYLCMAYSGDTERLFYSVDNGDSFSEIRYPKGTIERVIYQLPTY</sequence>
<proteinExistence type="predicted"/>